<sequence>MFIHYVDARKSWILLFAGLLGLANALILLDQGIQVSSTSILYFNASFILSFLLFFIWRFKRETKYVAALAALQEDKVLDWIETIPEPDNGLDQLTNEIIREATIQFKQQLSNYKENQLIENEFTASWIHEVKTPLTVMKLMLESLPSDPEIRKIEAEWLRVYLLVDRQLHMTRLPAIESDYVLELASIQRLAAEEVRELAPWCMEKNLAVLIEGTDVKAITDQKWCRFILRQLLTNAVKYSPANTAIMIVTDVTETGQVFLDVIDEGPGIQSHELPRIFDKGFTGENGRIQNAATGLGLYLAKTVADKLGITIKALPGKMKGTVMRITFVNPNAFEAVRREAGM</sequence>
<dbReference type="CDD" id="cd00082">
    <property type="entry name" value="HisKA"/>
    <property type="match status" value="1"/>
</dbReference>
<evidence type="ECO:0000256" key="9">
    <source>
        <dbReference type="ARBA" id="ARBA00022777"/>
    </source>
</evidence>
<evidence type="ECO:0000256" key="7">
    <source>
        <dbReference type="ARBA" id="ARBA00022692"/>
    </source>
</evidence>
<dbReference type="Proteomes" id="UP001596147">
    <property type="component" value="Unassembled WGS sequence"/>
</dbReference>
<evidence type="ECO:0000256" key="3">
    <source>
        <dbReference type="ARBA" id="ARBA00012438"/>
    </source>
</evidence>
<dbReference type="Gene3D" id="1.10.287.130">
    <property type="match status" value="1"/>
</dbReference>
<keyword evidence="6 16" id="KW-0808">Transferase</keyword>
<dbReference type="InterPro" id="IPR050351">
    <property type="entry name" value="BphY/WalK/GraS-like"/>
</dbReference>
<keyword evidence="4" id="KW-1003">Cell membrane</keyword>
<accession>A0ABW0LJW3</accession>
<keyword evidence="7 14" id="KW-0812">Transmembrane</keyword>
<dbReference type="Pfam" id="PF02518">
    <property type="entry name" value="HATPase_c"/>
    <property type="match status" value="1"/>
</dbReference>
<evidence type="ECO:0000256" key="4">
    <source>
        <dbReference type="ARBA" id="ARBA00022475"/>
    </source>
</evidence>
<keyword evidence="17" id="KW-1185">Reference proteome</keyword>
<evidence type="ECO:0000256" key="6">
    <source>
        <dbReference type="ARBA" id="ARBA00022679"/>
    </source>
</evidence>
<dbReference type="EMBL" id="JBHSMC010000021">
    <property type="protein sequence ID" value="MFC5466189.1"/>
    <property type="molecule type" value="Genomic_DNA"/>
</dbReference>
<dbReference type="PROSITE" id="PS50109">
    <property type="entry name" value="HIS_KIN"/>
    <property type="match status" value="1"/>
</dbReference>
<keyword evidence="8" id="KW-0547">Nucleotide-binding</keyword>
<dbReference type="PANTHER" id="PTHR45453">
    <property type="entry name" value="PHOSPHATE REGULON SENSOR PROTEIN PHOR"/>
    <property type="match status" value="1"/>
</dbReference>
<keyword evidence="11 14" id="KW-1133">Transmembrane helix</keyword>
<feature type="domain" description="Histidine kinase" evidence="15">
    <location>
        <begin position="126"/>
        <end position="333"/>
    </location>
</feature>
<dbReference type="InterPro" id="IPR004358">
    <property type="entry name" value="Sig_transdc_His_kin-like_C"/>
</dbReference>
<name>A0ABW0LJW3_9BACI</name>
<evidence type="ECO:0000256" key="13">
    <source>
        <dbReference type="ARBA" id="ARBA00023136"/>
    </source>
</evidence>
<keyword evidence="9 16" id="KW-0418">Kinase</keyword>
<dbReference type="GO" id="GO:0004673">
    <property type="term" value="F:protein histidine kinase activity"/>
    <property type="evidence" value="ECO:0007669"/>
    <property type="project" value="UniProtKB-EC"/>
</dbReference>
<comment type="catalytic activity">
    <reaction evidence="1">
        <text>ATP + protein L-histidine = ADP + protein N-phospho-L-histidine.</text>
        <dbReference type="EC" id="2.7.13.3"/>
    </reaction>
</comment>
<dbReference type="SMART" id="SM00387">
    <property type="entry name" value="HATPase_c"/>
    <property type="match status" value="1"/>
</dbReference>
<evidence type="ECO:0000313" key="17">
    <source>
        <dbReference type="Proteomes" id="UP001596147"/>
    </source>
</evidence>
<reference evidence="17" key="1">
    <citation type="journal article" date="2019" name="Int. J. Syst. Evol. Microbiol.">
        <title>The Global Catalogue of Microorganisms (GCM) 10K type strain sequencing project: providing services to taxonomists for standard genome sequencing and annotation.</title>
        <authorList>
            <consortium name="The Broad Institute Genomics Platform"/>
            <consortium name="The Broad Institute Genome Sequencing Center for Infectious Disease"/>
            <person name="Wu L."/>
            <person name="Ma J."/>
        </authorList>
    </citation>
    <scope>NUCLEOTIDE SEQUENCE [LARGE SCALE GENOMIC DNA]</scope>
    <source>
        <strain evidence="17">CGMCC 1.12237</strain>
    </source>
</reference>
<keyword evidence="5" id="KW-0597">Phosphoprotein</keyword>
<dbReference type="InterPro" id="IPR005467">
    <property type="entry name" value="His_kinase_dom"/>
</dbReference>
<evidence type="ECO:0000256" key="5">
    <source>
        <dbReference type="ARBA" id="ARBA00022553"/>
    </source>
</evidence>
<dbReference type="InterPro" id="IPR003661">
    <property type="entry name" value="HisK_dim/P_dom"/>
</dbReference>
<comment type="subcellular location">
    <subcellularLocation>
        <location evidence="2">Cell membrane</location>
        <topology evidence="2">Multi-pass membrane protein</topology>
    </subcellularLocation>
</comment>
<evidence type="ECO:0000256" key="12">
    <source>
        <dbReference type="ARBA" id="ARBA00023012"/>
    </source>
</evidence>
<feature type="transmembrane region" description="Helical" evidence="14">
    <location>
        <begin position="39"/>
        <end position="57"/>
    </location>
</feature>
<dbReference type="PANTHER" id="PTHR45453:SF2">
    <property type="entry name" value="HISTIDINE KINASE"/>
    <property type="match status" value="1"/>
</dbReference>
<dbReference type="Gene3D" id="3.30.565.10">
    <property type="entry name" value="Histidine kinase-like ATPase, C-terminal domain"/>
    <property type="match status" value="1"/>
</dbReference>
<dbReference type="EC" id="2.7.13.3" evidence="3"/>
<dbReference type="SUPFAM" id="SSF47384">
    <property type="entry name" value="Homodimeric domain of signal transducing histidine kinase"/>
    <property type="match status" value="1"/>
</dbReference>
<dbReference type="SMART" id="SM00388">
    <property type="entry name" value="HisKA"/>
    <property type="match status" value="1"/>
</dbReference>
<evidence type="ECO:0000259" key="15">
    <source>
        <dbReference type="PROSITE" id="PS50109"/>
    </source>
</evidence>
<evidence type="ECO:0000256" key="14">
    <source>
        <dbReference type="SAM" id="Phobius"/>
    </source>
</evidence>
<keyword evidence="13 14" id="KW-0472">Membrane</keyword>
<comment type="caution">
    <text evidence="16">The sequence shown here is derived from an EMBL/GenBank/DDBJ whole genome shotgun (WGS) entry which is preliminary data.</text>
</comment>
<feature type="transmembrane region" description="Helical" evidence="14">
    <location>
        <begin position="12"/>
        <end position="33"/>
    </location>
</feature>
<keyword evidence="12" id="KW-0902">Two-component regulatory system</keyword>
<proteinExistence type="predicted"/>
<dbReference type="InterPro" id="IPR036097">
    <property type="entry name" value="HisK_dim/P_sf"/>
</dbReference>
<organism evidence="16 17">
    <name type="scientific">Lederbergia graminis</name>
    <dbReference type="NCBI Taxonomy" id="735518"/>
    <lineage>
        <taxon>Bacteria</taxon>
        <taxon>Bacillati</taxon>
        <taxon>Bacillota</taxon>
        <taxon>Bacilli</taxon>
        <taxon>Bacillales</taxon>
        <taxon>Bacillaceae</taxon>
        <taxon>Lederbergia</taxon>
    </lineage>
</organism>
<protein>
    <recommendedName>
        <fullName evidence="3">histidine kinase</fullName>
        <ecNumber evidence="3">2.7.13.3</ecNumber>
    </recommendedName>
</protein>
<dbReference type="InterPro" id="IPR003594">
    <property type="entry name" value="HATPase_dom"/>
</dbReference>
<evidence type="ECO:0000256" key="10">
    <source>
        <dbReference type="ARBA" id="ARBA00022840"/>
    </source>
</evidence>
<evidence type="ECO:0000256" key="11">
    <source>
        <dbReference type="ARBA" id="ARBA00022989"/>
    </source>
</evidence>
<dbReference type="RefSeq" id="WP_382353821.1">
    <property type="nucleotide sequence ID" value="NZ_JBHSMC010000021.1"/>
</dbReference>
<keyword evidence="10" id="KW-0067">ATP-binding</keyword>
<dbReference type="SUPFAM" id="SSF55874">
    <property type="entry name" value="ATPase domain of HSP90 chaperone/DNA topoisomerase II/histidine kinase"/>
    <property type="match status" value="1"/>
</dbReference>
<evidence type="ECO:0000313" key="16">
    <source>
        <dbReference type="EMBL" id="MFC5466189.1"/>
    </source>
</evidence>
<dbReference type="PRINTS" id="PR00344">
    <property type="entry name" value="BCTRLSENSOR"/>
</dbReference>
<evidence type="ECO:0000256" key="2">
    <source>
        <dbReference type="ARBA" id="ARBA00004651"/>
    </source>
</evidence>
<dbReference type="InterPro" id="IPR036890">
    <property type="entry name" value="HATPase_C_sf"/>
</dbReference>
<evidence type="ECO:0000256" key="1">
    <source>
        <dbReference type="ARBA" id="ARBA00000085"/>
    </source>
</evidence>
<gene>
    <name evidence="16" type="ORF">ACFPM4_15765</name>
</gene>
<evidence type="ECO:0000256" key="8">
    <source>
        <dbReference type="ARBA" id="ARBA00022741"/>
    </source>
</evidence>